<accession>W6Z0C7</accession>
<dbReference type="RefSeq" id="XP_007690114.1">
    <property type="nucleotide sequence ID" value="XM_007691924.1"/>
</dbReference>
<sequence>MTGQYETTIQLANETKRCLEAKEGEMQKLADALAEKLESKCQSLELQSREMVHRSQVERASDKIQRSQEMCKDISDKRNDLEQKIRDMVDRVVYDAVYQQSEASTKKLLEAGRELAHVRERLQFNAEVLEDALHDKETLSERIRVSEEERLAESDMLQNYTAYIEQLPSLEECTQTSNMLRESQVMIASQEEEISMLGEGIKDLAQCLDSHMATSINIMRKFLEVLAIKQNELEEVTEARDTMAAMAHAFKVGVDEMNRKS</sequence>
<dbReference type="AlphaFoldDB" id="W6Z0C7"/>
<evidence type="ECO:0000313" key="3">
    <source>
        <dbReference type="Proteomes" id="UP000054032"/>
    </source>
</evidence>
<dbReference type="KEGG" id="bor:COCMIDRAFT_101029"/>
<gene>
    <name evidence="2" type="ORF">COCMIDRAFT_101029</name>
</gene>
<feature type="coiled-coil region" evidence="1">
    <location>
        <begin position="19"/>
        <end position="91"/>
    </location>
</feature>
<evidence type="ECO:0000256" key="1">
    <source>
        <dbReference type="SAM" id="Coils"/>
    </source>
</evidence>
<proteinExistence type="predicted"/>
<protein>
    <submittedName>
        <fullName evidence="2">Uncharacterized protein</fullName>
    </submittedName>
</protein>
<dbReference type="GeneID" id="19117789"/>
<evidence type="ECO:0000313" key="2">
    <source>
        <dbReference type="EMBL" id="EUC43365.1"/>
    </source>
</evidence>
<name>W6Z0C7_COCMI</name>
<organism evidence="2 3">
    <name type="scientific">Bipolaris oryzae ATCC 44560</name>
    <dbReference type="NCBI Taxonomy" id="930090"/>
    <lineage>
        <taxon>Eukaryota</taxon>
        <taxon>Fungi</taxon>
        <taxon>Dikarya</taxon>
        <taxon>Ascomycota</taxon>
        <taxon>Pezizomycotina</taxon>
        <taxon>Dothideomycetes</taxon>
        <taxon>Pleosporomycetidae</taxon>
        <taxon>Pleosporales</taxon>
        <taxon>Pleosporineae</taxon>
        <taxon>Pleosporaceae</taxon>
        <taxon>Bipolaris</taxon>
    </lineage>
</organism>
<keyword evidence="3" id="KW-1185">Reference proteome</keyword>
<dbReference type="Proteomes" id="UP000054032">
    <property type="component" value="Unassembled WGS sequence"/>
</dbReference>
<reference evidence="2 3" key="1">
    <citation type="journal article" date="2013" name="PLoS Genet.">
        <title>Comparative genome structure, secondary metabolite, and effector coding capacity across Cochliobolus pathogens.</title>
        <authorList>
            <person name="Condon B.J."/>
            <person name="Leng Y."/>
            <person name="Wu D."/>
            <person name="Bushley K.E."/>
            <person name="Ohm R.A."/>
            <person name="Otillar R."/>
            <person name="Martin J."/>
            <person name="Schackwitz W."/>
            <person name="Grimwood J."/>
            <person name="MohdZainudin N."/>
            <person name="Xue C."/>
            <person name="Wang R."/>
            <person name="Manning V.A."/>
            <person name="Dhillon B."/>
            <person name="Tu Z.J."/>
            <person name="Steffenson B.J."/>
            <person name="Salamov A."/>
            <person name="Sun H."/>
            <person name="Lowry S."/>
            <person name="LaButti K."/>
            <person name="Han J."/>
            <person name="Copeland A."/>
            <person name="Lindquist E."/>
            <person name="Barry K."/>
            <person name="Schmutz J."/>
            <person name="Baker S.E."/>
            <person name="Ciuffetti L.M."/>
            <person name="Grigoriev I.V."/>
            <person name="Zhong S."/>
            <person name="Turgeon B.G."/>
        </authorList>
    </citation>
    <scope>NUCLEOTIDE SEQUENCE [LARGE SCALE GENOMIC DNA]</scope>
    <source>
        <strain evidence="2 3">ATCC 44560</strain>
    </source>
</reference>
<dbReference type="OrthoDB" id="10375915at2759"/>
<dbReference type="EMBL" id="KI964031">
    <property type="protein sequence ID" value="EUC43365.1"/>
    <property type="molecule type" value="Genomic_DNA"/>
</dbReference>
<keyword evidence="1" id="KW-0175">Coiled coil</keyword>
<dbReference type="HOGENOM" id="CLU_093210_0_0_1"/>